<dbReference type="PANTHER" id="PTHR30204">
    <property type="entry name" value="REDOX-CYCLING DRUG-SENSING TRANSCRIPTIONAL ACTIVATOR SOXR"/>
    <property type="match status" value="1"/>
</dbReference>
<keyword evidence="1 3" id="KW-0238">DNA-binding</keyword>
<dbReference type="SMART" id="SM00422">
    <property type="entry name" value="HTH_MERR"/>
    <property type="match status" value="1"/>
</dbReference>
<dbReference type="PROSITE" id="PS50937">
    <property type="entry name" value="HTH_MERR_2"/>
    <property type="match status" value="1"/>
</dbReference>
<keyword evidence="4" id="KW-1185">Reference proteome</keyword>
<dbReference type="Gene3D" id="1.10.1660.10">
    <property type="match status" value="1"/>
</dbReference>
<dbReference type="InterPro" id="IPR000551">
    <property type="entry name" value="MerR-type_HTH_dom"/>
</dbReference>
<evidence type="ECO:0000256" key="1">
    <source>
        <dbReference type="ARBA" id="ARBA00023125"/>
    </source>
</evidence>
<dbReference type="EMBL" id="LT629688">
    <property type="protein sequence ID" value="SDD55056.1"/>
    <property type="molecule type" value="Genomic_DNA"/>
</dbReference>
<reference evidence="3 4" key="1">
    <citation type="submission" date="2016-10" db="EMBL/GenBank/DDBJ databases">
        <authorList>
            <person name="de Groot N.N."/>
        </authorList>
    </citation>
    <scope>NUCLEOTIDE SEQUENCE [LARGE SCALE GENOMIC DNA]</scope>
    <source>
        <strain evidence="3 4">MON 2.2</strain>
    </source>
</reference>
<sequence length="251" mass="27792">MHSNELAELAGVTVRTLRHYHQIGLLEEPERSANGYRRYTVRHLATVLRIVSFTDLGVPLAEVRRVLDDAGATTELLDGIDQQTAAEIERLTARRRTIAALRDGGATPDLPTALVPHVPLLRLLEQAWGASGVHEREQLALMKHFSGDAAMPWLVTALERLSVSAEHHATLLRAFAELEDDAPPTETLPLARAMVELLDSAVTLGDVPDLGREGTRMLLAHQDSSHNDAQRRVMEHVLLELDRRHPPTTQP</sequence>
<dbReference type="AlphaFoldDB" id="A0A1G6VQE2"/>
<organism evidence="3 4">
    <name type="scientific">Auraticoccus monumenti</name>
    <dbReference type="NCBI Taxonomy" id="675864"/>
    <lineage>
        <taxon>Bacteria</taxon>
        <taxon>Bacillati</taxon>
        <taxon>Actinomycetota</taxon>
        <taxon>Actinomycetes</taxon>
        <taxon>Propionibacteriales</taxon>
        <taxon>Propionibacteriaceae</taxon>
        <taxon>Auraticoccus</taxon>
    </lineage>
</organism>
<dbReference type="GO" id="GO:0003677">
    <property type="term" value="F:DNA binding"/>
    <property type="evidence" value="ECO:0007669"/>
    <property type="project" value="UniProtKB-KW"/>
</dbReference>
<feature type="domain" description="HTH merR-type" evidence="2">
    <location>
        <begin position="1"/>
        <end position="69"/>
    </location>
</feature>
<name>A0A1G6VQE2_9ACTN</name>
<evidence type="ECO:0000313" key="3">
    <source>
        <dbReference type="EMBL" id="SDD55056.1"/>
    </source>
</evidence>
<dbReference type="Proteomes" id="UP000198546">
    <property type="component" value="Chromosome i"/>
</dbReference>
<dbReference type="Pfam" id="PF13411">
    <property type="entry name" value="MerR_1"/>
    <property type="match status" value="1"/>
</dbReference>
<protein>
    <submittedName>
        <fullName evidence="3">DNA-binding transcriptional regulator, MerR family</fullName>
    </submittedName>
</protein>
<dbReference type="PANTHER" id="PTHR30204:SF93">
    <property type="entry name" value="HTH MERR-TYPE DOMAIN-CONTAINING PROTEIN"/>
    <property type="match status" value="1"/>
</dbReference>
<dbReference type="STRING" id="675864.SAMN04489747_1210"/>
<dbReference type="CDD" id="cd00592">
    <property type="entry name" value="HTH_MerR-like"/>
    <property type="match status" value="1"/>
</dbReference>
<accession>A0A1G6VQE2</accession>
<dbReference type="InterPro" id="IPR009061">
    <property type="entry name" value="DNA-bd_dom_put_sf"/>
</dbReference>
<dbReference type="InterPro" id="IPR047057">
    <property type="entry name" value="MerR_fam"/>
</dbReference>
<gene>
    <name evidence="3" type="ORF">SAMN04489747_1210</name>
</gene>
<dbReference type="GO" id="GO:0003700">
    <property type="term" value="F:DNA-binding transcription factor activity"/>
    <property type="evidence" value="ECO:0007669"/>
    <property type="project" value="InterPro"/>
</dbReference>
<evidence type="ECO:0000313" key="4">
    <source>
        <dbReference type="Proteomes" id="UP000198546"/>
    </source>
</evidence>
<dbReference type="SUPFAM" id="SSF46955">
    <property type="entry name" value="Putative DNA-binding domain"/>
    <property type="match status" value="1"/>
</dbReference>
<proteinExistence type="predicted"/>
<evidence type="ECO:0000259" key="2">
    <source>
        <dbReference type="PROSITE" id="PS50937"/>
    </source>
</evidence>